<proteinExistence type="predicted"/>
<dbReference type="GO" id="GO:0002151">
    <property type="term" value="F:G-quadruplex RNA binding"/>
    <property type="evidence" value="ECO:0007669"/>
    <property type="project" value="InterPro"/>
</dbReference>
<dbReference type="SMART" id="SM00240">
    <property type="entry name" value="FHA"/>
    <property type="match status" value="1"/>
</dbReference>
<feature type="region of interest" description="Disordered" evidence="1">
    <location>
        <begin position="244"/>
        <end position="272"/>
    </location>
</feature>
<dbReference type="Pfam" id="PF00498">
    <property type="entry name" value="FHA"/>
    <property type="match status" value="1"/>
</dbReference>
<gene>
    <name evidence="3" type="ORF">SARC_13014</name>
</gene>
<dbReference type="GO" id="GO:0045944">
    <property type="term" value="P:positive regulation of transcription by RNA polymerase II"/>
    <property type="evidence" value="ECO:0007669"/>
    <property type="project" value="TreeGrafter"/>
</dbReference>
<dbReference type="Pfam" id="PF13325">
    <property type="entry name" value="MCRS_N"/>
    <property type="match status" value="1"/>
</dbReference>
<accession>A0A0L0FCD4</accession>
<dbReference type="PANTHER" id="PTHR13233">
    <property type="entry name" value="MICROSPHERULE PROTEIN 1"/>
    <property type="match status" value="1"/>
</dbReference>
<dbReference type="InterPro" id="IPR025999">
    <property type="entry name" value="MCRS_N"/>
</dbReference>
<evidence type="ECO:0000313" key="3">
    <source>
        <dbReference type="EMBL" id="KNC74437.1"/>
    </source>
</evidence>
<dbReference type="Gene3D" id="2.60.200.20">
    <property type="match status" value="1"/>
</dbReference>
<dbReference type="RefSeq" id="XP_014148339.1">
    <property type="nucleotide sequence ID" value="XM_014292864.1"/>
</dbReference>
<organism evidence="3 4">
    <name type="scientific">Sphaeroforma arctica JP610</name>
    <dbReference type="NCBI Taxonomy" id="667725"/>
    <lineage>
        <taxon>Eukaryota</taxon>
        <taxon>Ichthyosporea</taxon>
        <taxon>Ichthyophonida</taxon>
        <taxon>Sphaeroforma</taxon>
    </lineage>
</organism>
<reference evidence="3 4" key="1">
    <citation type="submission" date="2011-02" db="EMBL/GenBank/DDBJ databases">
        <title>The Genome Sequence of Sphaeroforma arctica JP610.</title>
        <authorList>
            <consortium name="The Broad Institute Genome Sequencing Platform"/>
            <person name="Russ C."/>
            <person name="Cuomo C."/>
            <person name="Young S.K."/>
            <person name="Zeng Q."/>
            <person name="Gargeya S."/>
            <person name="Alvarado L."/>
            <person name="Berlin A."/>
            <person name="Chapman S.B."/>
            <person name="Chen Z."/>
            <person name="Freedman E."/>
            <person name="Gellesch M."/>
            <person name="Goldberg J."/>
            <person name="Griggs A."/>
            <person name="Gujja S."/>
            <person name="Heilman E."/>
            <person name="Heiman D."/>
            <person name="Howarth C."/>
            <person name="Mehta T."/>
            <person name="Neiman D."/>
            <person name="Pearson M."/>
            <person name="Roberts A."/>
            <person name="Saif S."/>
            <person name="Shea T."/>
            <person name="Shenoy N."/>
            <person name="Sisk P."/>
            <person name="Stolte C."/>
            <person name="Sykes S."/>
            <person name="White J."/>
            <person name="Yandava C."/>
            <person name="Burger G."/>
            <person name="Gray M.W."/>
            <person name="Holland P.W.H."/>
            <person name="King N."/>
            <person name="Lang F.B.F."/>
            <person name="Roger A.J."/>
            <person name="Ruiz-Trillo I."/>
            <person name="Haas B."/>
            <person name="Nusbaum C."/>
            <person name="Birren B."/>
        </authorList>
    </citation>
    <scope>NUCLEOTIDE SEQUENCE [LARGE SCALE GENOMIC DNA]</scope>
    <source>
        <strain evidence="3 4">JP610</strain>
    </source>
</reference>
<name>A0A0L0FCD4_9EUKA</name>
<dbReference type="InterPro" id="IPR037912">
    <property type="entry name" value="MCRS1"/>
</dbReference>
<dbReference type="EMBL" id="KQ244408">
    <property type="protein sequence ID" value="KNC74437.1"/>
    <property type="molecule type" value="Genomic_DNA"/>
</dbReference>
<dbReference type="GO" id="GO:0031011">
    <property type="term" value="C:Ino80 complex"/>
    <property type="evidence" value="ECO:0007669"/>
    <property type="project" value="InterPro"/>
</dbReference>
<evidence type="ECO:0000256" key="1">
    <source>
        <dbReference type="SAM" id="MobiDB-lite"/>
    </source>
</evidence>
<keyword evidence="4" id="KW-1185">Reference proteome</keyword>
<dbReference type="GeneID" id="25913518"/>
<dbReference type="OrthoDB" id="10262769at2759"/>
<dbReference type="InterPro" id="IPR000253">
    <property type="entry name" value="FHA_dom"/>
</dbReference>
<dbReference type="STRING" id="667725.A0A0L0FCD4"/>
<dbReference type="SUPFAM" id="SSF49879">
    <property type="entry name" value="SMAD/FHA domain"/>
    <property type="match status" value="1"/>
</dbReference>
<dbReference type="eggNOG" id="KOG2293">
    <property type="taxonomic scope" value="Eukaryota"/>
</dbReference>
<dbReference type="InterPro" id="IPR008984">
    <property type="entry name" value="SMAD_FHA_dom_sf"/>
</dbReference>
<dbReference type="Proteomes" id="UP000054560">
    <property type="component" value="Unassembled WGS sequence"/>
</dbReference>
<dbReference type="PANTHER" id="PTHR13233:SF0">
    <property type="entry name" value="MICROSPHERULE PROTEIN 1"/>
    <property type="match status" value="1"/>
</dbReference>
<dbReference type="GO" id="GO:0071339">
    <property type="term" value="C:MLL1 complex"/>
    <property type="evidence" value="ECO:0007669"/>
    <property type="project" value="InterPro"/>
</dbReference>
<feature type="domain" description="FHA" evidence="2">
    <location>
        <begin position="427"/>
        <end position="479"/>
    </location>
</feature>
<dbReference type="CDD" id="cd22687">
    <property type="entry name" value="FHA_MCRS1"/>
    <property type="match status" value="1"/>
</dbReference>
<dbReference type="AlphaFoldDB" id="A0A0L0FCD4"/>
<protein>
    <recommendedName>
        <fullName evidence="2">FHA domain-containing protein</fullName>
    </recommendedName>
</protein>
<evidence type="ECO:0000313" key="4">
    <source>
        <dbReference type="Proteomes" id="UP000054560"/>
    </source>
</evidence>
<sequence>MSLPPPPHRSACLQTYTLAEVEERWRVLMYNPTASQNALQDMHAFAQIPDNQSQGAAVPFSRDEQLILTRIDSLLNHTGTRTQTIPHTHRRGSTYAAADGDSKGLGVHGEGLTGHRALAQEGYRAADLHTHTHPHTNTRPHTHEYGRVHTHEYVPVDTCARRDLGGELARALQQLLGDHRTVFHPSRTVAQLEQHIEDLRLSGVWNMLIKLDSTRERSRTATAPGSAAAGAGAAATEGVAMETSNILSGKRRQKDRIKDTDSYKAGSGGAGTLGASESLSNVHVHGLVGNEGAVLSFEDYEKALIDAHRFGWRRITALPERDECSEPECCTAGTAKADTKTRPKSHSKRSFSEAFPPEIEMELAMTDRHAKHKLRILEKLTDSWQWTALDDAKVHATTKLRMFGAESKSLAHIFGEKLDQHMTSKVVYFGRSNCDVNLAFEGRSLKISRLQGAIKLKSNLRFYLYNYGKREIYVNGVAVNKGERLVLNHMALIEIFEYKLLFSVNLALLSDISHDVINAVVSQYDAKK</sequence>
<evidence type="ECO:0000259" key="2">
    <source>
        <dbReference type="PROSITE" id="PS50006"/>
    </source>
</evidence>
<dbReference type="PROSITE" id="PS50006">
    <property type="entry name" value="FHA_DOMAIN"/>
    <property type="match status" value="1"/>
</dbReference>
<dbReference type="GO" id="GO:0044545">
    <property type="term" value="C:NSL complex"/>
    <property type="evidence" value="ECO:0007669"/>
    <property type="project" value="TreeGrafter"/>
</dbReference>